<gene>
    <name evidence="1" type="ORF">GSONMT00077473001</name>
</gene>
<reference evidence="1" key="2">
    <citation type="submission" date="2014-03" db="EMBL/GenBank/DDBJ databases">
        <authorList>
            <person name="Genoscope - CEA"/>
        </authorList>
    </citation>
    <scope>NUCLEOTIDE SEQUENCE</scope>
</reference>
<reference evidence="1" key="1">
    <citation type="journal article" date="2014" name="Nat. Commun.">
        <title>The rainbow trout genome provides novel insights into evolution after whole-genome duplication in vertebrates.</title>
        <authorList>
            <person name="Berthelot C."/>
            <person name="Brunet F."/>
            <person name="Chalopin D."/>
            <person name="Juanchich A."/>
            <person name="Bernard M."/>
            <person name="Noel B."/>
            <person name="Bento P."/>
            <person name="Da Silva C."/>
            <person name="Labadie K."/>
            <person name="Alberti A."/>
            <person name="Aury J.M."/>
            <person name="Louis A."/>
            <person name="Dehais P."/>
            <person name="Bardou P."/>
            <person name="Montfort J."/>
            <person name="Klopp C."/>
            <person name="Cabau C."/>
            <person name="Gaspin C."/>
            <person name="Thorgaard G.H."/>
            <person name="Boussaha M."/>
            <person name="Quillet E."/>
            <person name="Guyomard R."/>
            <person name="Galiana D."/>
            <person name="Bobe J."/>
            <person name="Volff J.N."/>
            <person name="Genet C."/>
            <person name="Wincker P."/>
            <person name="Jaillon O."/>
            <person name="Roest Crollius H."/>
            <person name="Guiguen Y."/>
        </authorList>
    </citation>
    <scope>NUCLEOTIDE SEQUENCE [LARGE SCALE GENOMIC DNA]</scope>
</reference>
<dbReference type="PaxDb" id="8022-A0A060VTN1"/>
<proteinExistence type="predicted"/>
<dbReference type="STRING" id="8022.A0A060VTN1"/>
<dbReference type="EMBL" id="FR904301">
    <property type="protein sequence ID" value="CDQ58298.1"/>
    <property type="molecule type" value="Genomic_DNA"/>
</dbReference>
<accession>A0A060VTN1</accession>
<organism evidence="1 2">
    <name type="scientific">Oncorhynchus mykiss</name>
    <name type="common">Rainbow trout</name>
    <name type="synonym">Salmo gairdneri</name>
    <dbReference type="NCBI Taxonomy" id="8022"/>
    <lineage>
        <taxon>Eukaryota</taxon>
        <taxon>Metazoa</taxon>
        <taxon>Chordata</taxon>
        <taxon>Craniata</taxon>
        <taxon>Vertebrata</taxon>
        <taxon>Euteleostomi</taxon>
        <taxon>Actinopterygii</taxon>
        <taxon>Neopterygii</taxon>
        <taxon>Teleostei</taxon>
        <taxon>Protacanthopterygii</taxon>
        <taxon>Salmoniformes</taxon>
        <taxon>Salmonidae</taxon>
        <taxon>Salmoninae</taxon>
        <taxon>Oncorhynchus</taxon>
    </lineage>
</organism>
<name>A0A060VTN1_ONCMY</name>
<dbReference type="Proteomes" id="UP000193380">
    <property type="component" value="Unassembled WGS sequence"/>
</dbReference>
<evidence type="ECO:0000313" key="1">
    <source>
        <dbReference type="EMBL" id="CDQ58298.1"/>
    </source>
</evidence>
<evidence type="ECO:0000313" key="2">
    <source>
        <dbReference type="Proteomes" id="UP000193380"/>
    </source>
</evidence>
<sequence>MGMLLMIGRSTSRPEFEQVNCFTSVLLPIEMCVCTIEVGMEDLERNDGSAERPYLMSDRLLKVLNKKNKPEPAE</sequence>
<protein>
    <submittedName>
        <fullName evidence="1">Uncharacterized protein</fullName>
    </submittedName>
</protein>
<dbReference type="AlphaFoldDB" id="A0A060VTN1"/>